<dbReference type="CDD" id="cd02947">
    <property type="entry name" value="TRX_family"/>
    <property type="match status" value="1"/>
</dbReference>
<dbReference type="Gene3D" id="1.25.10.10">
    <property type="entry name" value="Leucine-rich Repeat Variant"/>
    <property type="match status" value="1"/>
</dbReference>
<comment type="caution">
    <text evidence="2">The sequence shown here is derived from an EMBL/GenBank/DDBJ whole genome shotgun (WGS) entry which is preliminary data.</text>
</comment>
<accession>A0A370DI80</accession>
<reference evidence="2 3" key="1">
    <citation type="journal article" date="2018" name="ISME J.">
        <title>Endosymbiont genomes yield clues of tubeworm success.</title>
        <authorList>
            <person name="Li Y."/>
            <person name="Liles M.R."/>
            <person name="Halanych K.M."/>
        </authorList>
    </citation>
    <scope>NUCLEOTIDE SEQUENCE [LARGE SCALE GENOMIC DNA]</scope>
    <source>
        <strain evidence="2">A1464</strain>
    </source>
</reference>
<dbReference type="InterPro" id="IPR012336">
    <property type="entry name" value="Thioredoxin-like_fold"/>
</dbReference>
<dbReference type="EMBL" id="QFXC01000007">
    <property type="protein sequence ID" value="RDH84553.1"/>
    <property type="molecule type" value="Genomic_DNA"/>
</dbReference>
<keyword evidence="3" id="KW-1185">Reference proteome</keyword>
<dbReference type="SUPFAM" id="SSF52833">
    <property type="entry name" value="Thioredoxin-like"/>
    <property type="match status" value="1"/>
</dbReference>
<dbReference type="InterPro" id="IPR016024">
    <property type="entry name" value="ARM-type_fold"/>
</dbReference>
<evidence type="ECO:0000313" key="2">
    <source>
        <dbReference type="EMBL" id="RDH84553.1"/>
    </source>
</evidence>
<dbReference type="AlphaFoldDB" id="A0A370DI80"/>
<protein>
    <recommendedName>
        <fullName evidence="1">Thioredoxin-like fold domain-containing protein</fullName>
    </recommendedName>
</protein>
<dbReference type="Pfam" id="PF13192">
    <property type="entry name" value="Thioredoxin_3"/>
    <property type="match status" value="1"/>
</dbReference>
<name>A0A370DI80_9GAMM</name>
<dbReference type="InterPro" id="IPR036249">
    <property type="entry name" value="Thioredoxin-like_sf"/>
</dbReference>
<evidence type="ECO:0000259" key="1">
    <source>
        <dbReference type="Pfam" id="PF13192"/>
    </source>
</evidence>
<gene>
    <name evidence="2" type="ORF">DIZ80_03540</name>
</gene>
<evidence type="ECO:0000313" key="3">
    <source>
        <dbReference type="Proteomes" id="UP000254266"/>
    </source>
</evidence>
<proteinExistence type="predicted"/>
<dbReference type="Gene3D" id="3.40.30.10">
    <property type="entry name" value="Glutaredoxin"/>
    <property type="match status" value="1"/>
</dbReference>
<organism evidence="2 3">
    <name type="scientific">endosymbiont of Galathealinum brachiosum</name>
    <dbReference type="NCBI Taxonomy" id="2200906"/>
    <lineage>
        <taxon>Bacteria</taxon>
        <taxon>Pseudomonadati</taxon>
        <taxon>Pseudomonadota</taxon>
        <taxon>Gammaproteobacteria</taxon>
        <taxon>sulfur-oxidizing symbionts</taxon>
    </lineage>
</organism>
<dbReference type="Proteomes" id="UP000254266">
    <property type="component" value="Unassembled WGS sequence"/>
</dbReference>
<dbReference type="Pfam" id="PF13646">
    <property type="entry name" value="HEAT_2"/>
    <property type="match status" value="1"/>
</dbReference>
<sequence length="211" mass="23440">MSQAPSALLLIATGCQHCPSMLQSLSELIKEGKIAQLEIINITQDPERAQALNVRSVPWLKIGEYELVGLKSKTEIIQWIDKSSNPEDMSAYFEELMTGGEISKVQQLVEEKPDHMKTLFEIMASESSGLSARIGVGAIIEQLEGSEILINTIETLGEYCQNPLARVRNDACYYLGLSHHPDAIKFLRPLLDDADDEVKEIAQEALDEINI</sequence>
<dbReference type="InterPro" id="IPR011989">
    <property type="entry name" value="ARM-like"/>
</dbReference>
<feature type="domain" description="Thioredoxin-like fold" evidence="1">
    <location>
        <begin position="11"/>
        <end position="80"/>
    </location>
</feature>
<dbReference type="SUPFAM" id="SSF48371">
    <property type="entry name" value="ARM repeat"/>
    <property type="match status" value="1"/>
</dbReference>